<feature type="chain" id="PRO_5030059186" evidence="2">
    <location>
        <begin position="28"/>
        <end position="453"/>
    </location>
</feature>
<evidence type="ECO:0000313" key="4">
    <source>
        <dbReference type="Proteomes" id="UP000246078"/>
    </source>
</evidence>
<feature type="compositionally biased region" description="Polar residues" evidence="1">
    <location>
        <begin position="142"/>
        <end position="152"/>
    </location>
</feature>
<accession>A0A2V2XL09</accession>
<dbReference type="VEuPathDB" id="TriTrypDB:TCDM_09476"/>
<feature type="compositionally biased region" description="Polar residues" evidence="1">
    <location>
        <begin position="313"/>
        <end position="323"/>
    </location>
</feature>
<dbReference type="VEuPathDB" id="TriTrypDB:ECC02_012518"/>
<dbReference type="VEuPathDB" id="TriTrypDB:TcYC6_0161070"/>
<dbReference type="EMBL" id="PRFC01000003">
    <property type="protein sequence ID" value="PWV21200.1"/>
    <property type="molecule type" value="Genomic_DNA"/>
</dbReference>
<gene>
    <name evidence="3" type="ORF">C3747_3g824</name>
</gene>
<sequence length="453" mass="47042">MAMMMTGRVLLVCALCVLWCGVFGIAAEEVGGADGSAVEYSFAGRHVQLRRGCAEEVNRRTGGGANASAVEECVRRGTDGVRAVVDGRSRWRRQQFAVAAAADGVGDSGDKSGEGSDVKLKVLSSSDQMLEAGQDPEEGQEHTGSPEVTKTLETNKDSQKTEEQNVSPDGDRSKQPESQEPAVGQPEGEGNTRNPQPRQPPPGTNKLQSEETHPPITAEKHSKSQDGRPAQETKVLQTKGSTKHEEGASSLHSSENVSHLSRESTTPLSTSTESSNIAGSTVEKSGAKNSKTTAASVTQHDSEGDTGPAALPASTSELQSDEISNAGIIAATHRDGDDDSSPAASIAERPTAGTRSTKASGDASDLDQSNNDDVNDDVAHNGKTAEFEAASGTRDNKADNNERYTAVTENATNKSSNTETTADSDSSTAVSHTTSPLLLLLVACAAAAAVVAA</sequence>
<dbReference type="OrthoDB" id="252484at2759"/>
<dbReference type="VEuPathDB" id="TriTrypDB:TcCLB.508219.110"/>
<evidence type="ECO:0000256" key="2">
    <source>
        <dbReference type="SAM" id="SignalP"/>
    </source>
</evidence>
<feature type="signal peptide" evidence="2">
    <location>
        <begin position="1"/>
        <end position="27"/>
    </location>
</feature>
<dbReference type="VEuPathDB" id="TriTrypDB:TcBrA4_0174030"/>
<feature type="compositionally biased region" description="Polar residues" evidence="1">
    <location>
        <begin position="250"/>
        <end position="259"/>
    </location>
</feature>
<feature type="compositionally biased region" description="Polar residues" evidence="1">
    <location>
        <begin position="276"/>
        <end position="299"/>
    </location>
</feature>
<dbReference type="VEuPathDB" id="TriTrypDB:TcCLB.508977.130"/>
<feature type="region of interest" description="Disordered" evidence="1">
    <location>
        <begin position="129"/>
        <end position="432"/>
    </location>
</feature>
<feature type="compositionally biased region" description="Basic and acidic residues" evidence="1">
    <location>
        <begin position="208"/>
        <end position="231"/>
    </location>
</feature>
<reference evidence="3 4" key="1">
    <citation type="journal article" date="2018" name="Microb. Genom.">
        <title>Expanding an expanded genome: long-read sequencing of Trypanosoma cruzi.</title>
        <authorList>
            <person name="Berna L."/>
            <person name="Rodriguez M."/>
            <person name="Chiribao M.L."/>
            <person name="Parodi-Talice A."/>
            <person name="Pita S."/>
            <person name="Rijo G."/>
            <person name="Alvarez-Valin F."/>
            <person name="Robello C."/>
        </authorList>
    </citation>
    <scope>NUCLEOTIDE SEQUENCE [LARGE SCALE GENOMIC DNA]</scope>
    <source>
        <strain evidence="3 4">TCC</strain>
    </source>
</reference>
<dbReference type="VEuPathDB" id="TriTrypDB:C3747_3g824"/>
<evidence type="ECO:0000313" key="3">
    <source>
        <dbReference type="EMBL" id="PWV21200.1"/>
    </source>
</evidence>
<keyword evidence="2" id="KW-0732">Signal</keyword>
<feature type="compositionally biased region" description="Low complexity" evidence="1">
    <location>
        <begin position="263"/>
        <end position="275"/>
    </location>
</feature>
<name>A0A2V2XL09_TRYCR</name>
<feature type="compositionally biased region" description="Basic and acidic residues" evidence="1">
    <location>
        <begin position="377"/>
        <end position="386"/>
    </location>
</feature>
<dbReference type="Proteomes" id="UP000246078">
    <property type="component" value="Unassembled WGS sequence"/>
</dbReference>
<evidence type="ECO:0000256" key="1">
    <source>
        <dbReference type="SAM" id="MobiDB-lite"/>
    </source>
</evidence>
<feature type="compositionally biased region" description="Basic and acidic residues" evidence="1">
    <location>
        <begin position="153"/>
        <end position="177"/>
    </location>
</feature>
<dbReference type="AlphaFoldDB" id="A0A2V2XL09"/>
<dbReference type="VEuPathDB" id="TriTrypDB:TcCL_NonESM08170"/>
<dbReference type="VEuPathDB" id="TriTrypDB:TCSYLVIO_010853"/>
<dbReference type="VEuPathDB" id="TriTrypDB:TCSYLVIO_008384"/>
<dbReference type="VEuPathDB" id="TriTrypDB:C4B63_66g163"/>
<feature type="compositionally biased region" description="Low complexity" evidence="1">
    <location>
        <begin position="415"/>
        <end position="432"/>
    </location>
</feature>
<dbReference type="VEuPathDB" id="TriTrypDB:BCY84_04402"/>
<dbReference type="VEuPathDB" id="TriTrypDB:Tc_MARK_781"/>
<organism evidence="3 4">
    <name type="scientific">Trypanosoma cruzi</name>
    <dbReference type="NCBI Taxonomy" id="5693"/>
    <lineage>
        <taxon>Eukaryota</taxon>
        <taxon>Discoba</taxon>
        <taxon>Euglenozoa</taxon>
        <taxon>Kinetoplastea</taxon>
        <taxon>Metakinetoplastina</taxon>
        <taxon>Trypanosomatida</taxon>
        <taxon>Trypanosomatidae</taxon>
        <taxon>Trypanosoma</taxon>
        <taxon>Schizotrypanum</taxon>
    </lineage>
</organism>
<protein>
    <submittedName>
        <fullName evidence="3">Mucin-associated surface protein (MASP)</fullName>
    </submittedName>
</protein>
<dbReference type="VEuPathDB" id="TriTrypDB:TcCLB.506101.10"/>
<dbReference type="VEuPathDB" id="TriTrypDB:TcG_12157"/>
<proteinExistence type="predicted"/>
<comment type="caution">
    <text evidence="3">The sequence shown here is derived from an EMBL/GenBank/DDBJ whole genome shotgun (WGS) entry which is preliminary data.</text>
</comment>